<dbReference type="InterPro" id="IPR045595">
    <property type="entry name" value="SufBD_N"/>
</dbReference>
<accession>A0A2R6Y4N5</accession>
<proteinExistence type="inferred from homology"/>
<dbReference type="Pfam" id="PF19295">
    <property type="entry name" value="SufBD_N"/>
    <property type="match status" value="1"/>
</dbReference>
<evidence type="ECO:0000256" key="1">
    <source>
        <dbReference type="ARBA" id="ARBA00043967"/>
    </source>
</evidence>
<dbReference type="Pfam" id="PF01458">
    <property type="entry name" value="SUFBD_core"/>
    <property type="match status" value="1"/>
</dbReference>
<dbReference type="AlphaFoldDB" id="A0A2R6Y4N5"/>
<evidence type="ECO:0000313" key="5">
    <source>
        <dbReference type="Proteomes" id="UP000244338"/>
    </source>
</evidence>
<feature type="domain" description="SUF system FeS cluster assembly SufBD N-terminal" evidence="3">
    <location>
        <begin position="92"/>
        <end position="181"/>
    </location>
</feature>
<dbReference type="PANTHER" id="PTHR43575">
    <property type="entry name" value="PROTEIN ABCI7, CHLOROPLASTIC"/>
    <property type="match status" value="1"/>
</dbReference>
<dbReference type="PANTHER" id="PTHR43575:SF1">
    <property type="entry name" value="PROTEIN ABCI7, CHLOROPLASTIC"/>
    <property type="match status" value="1"/>
</dbReference>
<dbReference type="InterPro" id="IPR037284">
    <property type="entry name" value="SUF_FeS_clus_asmbl_SufBD_sf"/>
</dbReference>
<dbReference type="EMBL" id="PEBX01000004">
    <property type="protein sequence ID" value="PTQ57650.1"/>
    <property type="molecule type" value="Genomic_DNA"/>
</dbReference>
<dbReference type="InterPro" id="IPR055346">
    <property type="entry name" value="Fe-S_cluster_assembly_SufBD"/>
</dbReference>
<comment type="caution">
    <text evidence="4">The sequence shown here is derived from an EMBL/GenBank/DDBJ whole genome shotgun (WGS) entry which is preliminary data.</text>
</comment>
<evidence type="ECO:0000259" key="2">
    <source>
        <dbReference type="Pfam" id="PF01458"/>
    </source>
</evidence>
<name>A0A2R6Y4N5_9BACL</name>
<reference evidence="5" key="1">
    <citation type="journal article" date="2018" name="Sci. Rep.">
        <title>Lignite coal burning seam in the remote Altai Mountains harbors a hydrogen-driven thermophilic microbial community.</title>
        <authorList>
            <person name="Kadnikov V.V."/>
            <person name="Mardanov A.V."/>
            <person name="Ivasenko D.A."/>
            <person name="Antsiferov D.V."/>
            <person name="Beletsky A.V."/>
            <person name="Karnachuk O.V."/>
            <person name="Ravin N.V."/>
        </authorList>
    </citation>
    <scope>NUCLEOTIDE SEQUENCE [LARGE SCALE GENOMIC DNA]</scope>
</reference>
<gene>
    <name evidence="4" type="ORF">BSOLF_1194</name>
</gene>
<protein>
    <submittedName>
        <fullName evidence="4">Iron-sulfur cluster assembly protein SufD</fullName>
    </submittedName>
</protein>
<sequence>MTVTDYDVRQLNLFDALHVNREEPAWVREKREAAFRALDTLPWPVFEKMNITDWPWFQFRPFVSGRPVGSRQDLPEAVLTILNTFVQGAPTVVVENGDLIWEENTSDLNAQGVIVSDLKRALIDHEGLVKRYLFQAVSGDHDRLIALSKNDRLLALSDALWNGGLFVYVPKGVRLAEPIQLILAAHGEGTGLLPRLVVVTEGDSDLTFIEHRLSDDEMTTVHNGVSEVFVGSGARLRFVSVQTLGQKTYDHTRRYGVVEASGRLEWVFGEVGSAHSAQLTVSNLVGEGGSADVKMVSIGNGKQRNHFDLRNRHVAPHTESDVLAKGILLDSARQIYHVVTKIEKGARGSNGEQTARLMMLSHDARGDANPILLIDEHDVKADHAASVGYVDETQLYYLMTRGLSRKEAERMLIFGFLEPVVSQVPIESVQAYLYTAMERKFMP</sequence>
<dbReference type="InterPro" id="IPR000825">
    <property type="entry name" value="SUF_FeS_clus_asmbl_SufBD_core"/>
</dbReference>
<dbReference type="GO" id="GO:0016226">
    <property type="term" value="P:iron-sulfur cluster assembly"/>
    <property type="evidence" value="ECO:0007669"/>
    <property type="project" value="InterPro"/>
</dbReference>
<comment type="similarity">
    <text evidence="1">Belongs to the iron-sulfur cluster assembly SufBD family.</text>
</comment>
<dbReference type="Proteomes" id="UP000244338">
    <property type="component" value="Unassembled WGS sequence"/>
</dbReference>
<organism evidence="4 5">
    <name type="scientific">Candidatus Carbonibacillus altaicus</name>
    <dbReference type="NCBI Taxonomy" id="2163959"/>
    <lineage>
        <taxon>Bacteria</taxon>
        <taxon>Bacillati</taxon>
        <taxon>Bacillota</taxon>
        <taxon>Bacilli</taxon>
        <taxon>Bacillales</taxon>
        <taxon>Candidatus Carbonibacillus</taxon>
    </lineage>
</organism>
<feature type="domain" description="SUF system FeS cluster assembly SufBD core" evidence="2">
    <location>
        <begin position="187"/>
        <end position="416"/>
    </location>
</feature>
<evidence type="ECO:0000259" key="3">
    <source>
        <dbReference type="Pfam" id="PF19295"/>
    </source>
</evidence>
<evidence type="ECO:0000313" key="4">
    <source>
        <dbReference type="EMBL" id="PTQ57650.1"/>
    </source>
</evidence>
<dbReference type="SUPFAM" id="SSF101960">
    <property type="entry name" value="Stabilizer of iron transporter SufD"/>
    <property type="match status" value="1"/>
</dbReference>